<reference evidence="2" key="1">
    <citation type="submission" date="2020-12" db="EMBL/GenBank/DDBJ databases">
        <title>Vagococcus allomyrinae sp. nov. and Enterococcus lavae sp. nov., isolated from the larvae of Allomyrina dichotoma.</title>
        <authorList>
            <person name="Lee S.D."/>
        </authorList>
    </citation>
    <scope>NUCLEOTIDE SEQUENCE</scope>
    <source>
        <strain evidence="2">BWB3-3</strain>
    </source>
</reference>
<feature type="compositionally biased region" description="Polar residues" evidence="1">
    <location>
        <begin position="87"/>
        <end position="96"/>
    </location>
</feature>
<feature type="region of interest" description="Disordered" evidence="1">
    <location>
        <begin position="63"/>
        <end position="138"/>
    </location>
</feature>
<dbReference type="PIRSF" id="PIRSF021328">
    <property type="entry name" value="UCP021328"/>
    <property type="match status" value="1"/>
</dbReference>
<dbReference type="AlphaFoldDB" id="A0A940PF02"/>
<protein>
    <submittedName>
        <fullName evidence="2">YjdF family protein</fullName>
    </submittedName>
</protein>
<dbReference type="EMBL" id="JAEEGA010000007">
    <property type="protein sequence ID" value="MBP1041618.1"/>
    <property type="molecule type" value="Genomic_DNA"/>
</dbReference>
<gene>
    <name evidence="2" type="ORF">I6N95_11425</name>
</gene>
<dbReference type="InterPro" id="IPR016787">
    <property type="entry name" value="UCP021328"/>
</dbReference>
<dbReference type="RefSeq" id="WP_209527799.1">
    <property type="nucleotide sequence ID" value="NZ_JAEEGA010000007.1"/>
</dbReference>
<evidence type="ECO:0000313" key="3">
    <source>
        <dbReference type="Proteomes" id="UP000674938"/>
    </source>
</evidence>
<dbReference type="Proteomes" id="UP000674938">
    <property type="component" value="Unassembled WGS sequence"/>
</dbReference>
<organism evidence="2 3">
    <name type="scientific">Vagococcus allomyrinae</name>
    <dbReference type="NCBI Taxonomy" id="2794353"/>
    <lineage>
        <taxon>Bacteria</taxon>
        <taxon>Bacillati</taxon>
        <taxon>Bacillota</taxon>
        <taxon>Bacilli</taxon>
        <taxon>Lactobacillales</taxon>
        <taxon>Enterococcaceae</taxon>
        <taxon>Vagococcus</taxon>
    </lineage>
</organism>
<feature type="compositionally biased region" description="Basic and acidic residues" evidence="1">
    <location>
        <begin position="122"/>
        <end position="131"/>
    </location>
</feature>
<dbReference type="Pfam" id="PF11208">
    <property type="entry name" value="DUF2992"/>
    <property type="match status" value="1"/>
</dbReference>
<feature type="compositionally biased region" description="Basic residues" evidence="1">
    <location>
        <begin position="106"/>
        <end position="120"/>
    </location>
</feature>
<accession>A0A940PF02</accession>
<proteinExistence type="predicted"/>
<name>A0A940PF02_9ENTE</name>
<comment type="caution">
    <text evidence="2">The sequence shown here is derived from an EMBL/GenBank/DDBJ whole genome shotgun (WGS) entry which is preliminary data.</text>
</comment>
<evidence type="ECO:0000313" key="2">
    <source>
        <dbReference type="EMBL" id="MBP1041618.1"/>
    </source>
</evidence>
<keyword evidence="3" id="KW-1185">Reference proteome</keyword>
<evidence type="ECO:0000256" key="1">
    <source>
        <dbReference type="SAM" id="MobiDB-lite"/>
    </source>
</evidence>
<sequence length="138" mass="16310">MSLIVYFDGQYWVGIIEFQDEERLQVYRHVFGSEPKDAEIWSFIHKLLPKVLSHSQQKGIKIETSNTIKRINPKRRQRQIAKEVKQKGTSTKSQLAMQAALDETKQRRRQSRSAQKRARAQRTYELRVAKAKEKRRGK</sequence>